<proteinExistence type="predicted"/>
<dbReference type="AlphaFoldDB" id="A0A5S9XQF6"/>
<sequence length="105" mass="11792">MRVSNKIDALTTEPESQTIQRIFLLLAATLRVARNFFFFYTISLLWVAVRRDVGVGFGQRNRANQIDSKNASGTKLAGISARTSFQETHPEPVTVIPQMHIRLGC</sequence>
<dbReference type="Proteomes" id="UP000434276">
    <property type="component" value="Unassembled WGS sequence"/>
</dbReference>
<accession>A0A5S9XQF6</accession>
<protein>
    <submittedName>
        <fullName evidence="1">Uncharacterized protein</fullName>
    </submittedName>
</protein>
<evidence type="ECO:0000313" key="1">
    <source>
        <dbReference type="EMBL" id="CAA0393863.1"/>
    </source>
</evidence>
<evidence type="ECO:0000313" key="2">
    <source>
        <dbReference type="Proteomes" id="UP000434276"/>
    </source>
</evidence>
<gene>
    <name evidence="1" type="ORF">C24_LOCUS17215</name>
</gene>
<dbReference type="EMBL" id="CACSHJ010000095">
    <property type="protein sequence ID" value="CAA0393863.1"/>
    <property type="molecule type" value="Genomic_DNA"/>
</dbReference>
<organism evidence="1 2">
    <name type="scientific">Arabidopsis thaliana</name>
    <name type="common">Mouse-ear cress</name>
    <dbReference type="NCBI Taxonomy" id="3702"/>
    <lineage>
        <taxon>Eukaryota</taxon>
        <taxon>Viridiplantae</taxon>
        <taxon>Streptophyta</taxon>
        <taxon>Embryophyta</taxon>
        <taxon>Tracheophyta</taxon>
        <taxon>Spermatophyta</taxon>
        <taxon>Magnoliopsida</taxon>
        <taxon>eudicotyledons</taxon>
        <taxon>Gunneridae</taxon>
        <taxon>Pentapetalae</taxon>
        <taxon>rosids</taxon>
        <taxon>malvids</taxon>
        <taxon>Brassicales</taxon>
        <taxon>Brassicaceae</taxon>
        <taxon>Camelineae</taxon>
        <taxon>Arabidopsis</taxon>
    </lineage>
</organism>
<name>A0A5S9XQF6_ARATH</name>
<reference evidence="1 2" key="1">
    <citation type="submission" date="2019-12" db="EMBL/GenBank/DDBJ databases">
        <authorList>
            <person name="Jiao W.-B."/>
            <person name="Schneeberger K."/>
        </authorList>
    </citation>
    <scope>NUCLEOTIDE SEQUENCE [LARGE SCALE GENOMIC DNA]</scope>
    <source>
        <strain evidence="2">cv. C24</strain>
    </source>
</reference>